<dbReference type="AlphaFoldDB" id="A0AAV0LK80"/>
<proteinExistence type="predicted"/>
<protein>
    <submittedName>
        <fullName evidence="1">Uncharacterized protein</fullName>
    </submittedName>
</protein>
<keyword evidence="2" id="KW-1185">Reference proteome</keyword>
<accession>A0AAV0LK80</accession>
<comment type="caution">
    <text evidence="1">The sequence shown here is derived from an EMBL/GenBank/DDBJ whole genome shotgun (WGS) entry which is preliminary data.</text>
</comment>
<dbReference type="EMBL" id="CAMGYJ010000006">
    <property type="protein sequence ID" value="CAI0434708.1"/>
    <property type="molecule type" value="Genomic_DNA"/>
</dbReference>
<gene>
    <name evidence="1" type="ORF">LITE_LOCUS24370</name>
</gene>
<sequence length="102" mass="11703">MEEREKRTSLFLSLFYLPFSLPTPFSISKSPFFSCSSFFFSNNRQRKIAAFQFKSDDAPNSSSLKLLLPSVLSFHGLTIDDAPYCQRGDRFSHEFYHGGSGW</sequence>
<dbReference type="Proteomes" id="UP001154282">
    <property type="component" value="Unassembled WGS sequence"/>
</dbReference>
<name>A0AAV0LK80_9ROSI</name>
<evidence type="ECO:0000313" key="2">
    <source>
        <dbReference type="Proteomes" id="UP001154282"/>
    </source>
</evidence>
<evidence type="ECO:0000313" key="1">
    <source>
        <dbReference type="EMBL" id="CAI0434708.1"/>
    </source>
</evidence>
<organism evidence="1 2">
    <name type="scientific">Linum tenue</name>
    <dbReference type="NCBI Taxonomy" id="586396"/>
    <lineage>
        <taxon>Eukaryota</taxon>
        <taxon>Viridiplantae</taxon>
        <taxon>Streptophyta</taxon>
        <taxon>Embryophyta</taxon>
        <taxon>Tracheophyta</taxon>
        <taxon>Spermatophyta</taxon>
        <taxon>Magnoliopsida</taxon>
        <taxon>eudicotyledons</taxon>
        <taxon>Gunneridae</taxon>
        <taxon>Pentapetalae</taxon>
        <taxon>rosids</taxon>
        <taxon>fabids</taxon>
        <taxon>Malpighiales</taxon>
        <taxon>Linaceae</taxon>
        <taxon>Linum</taxon>
    </lineage>
</organism>
<reference evidence="1" key="1">
    <citation type="submission" date="2022-08" db="EMBL/GenBank/DDBJ databases">
        <authorList>
            <person name="Gutierrez-Valencia J."/>
        </authorList>
    </citation>
    <scope>NUCLEOTIDE SEQUENCE</scope>
</reference>